<accession>A0A8J4BU49</accession>
<evidence type="ECO:0000256" key="5">
    <source>
        <dbReference type="ARBA" id="ARBA00023242"/>
    </source>
</evidence>
<dbReference type="PANTHER" id="PTHR23168">
    <property type="entry name" value="MITOTIC SPINDLE ASSEMBLY CHECKPOINT PROTEIN MAD1 MITOTIC ARREST DEFICIENT-LIKE PROTEIN 1"/>
    <property type="match status" value="1"/>
</dbReference>
<dbReference type="Gene3D" id="1.20.5.170">
    <property type="match status" value="1"/>
</dbReference>
<evidence type="ECO:0008006" key="11">
    <source>
        <dbReference type="Google" id="ProtNLM"/>
    </source>
</evidence>
<keyword evidence="4" id="KW-0498">Mitosis</keyword>
<dbReference type="GO" id="GO:0072686">
    <property type="term" value="C:mitotic spindle"/>
    <property type="evidence" value="ECO:0007669"/>
    <property type="project" value="TreeGrafter"/>
</dbReference>
<feature type="compositionally biased region" description="Low complexity" evidence="8">
    <location>
        <begin position="396"/>
        <end position="411"/>
    </location>
</feature>
<keyword evidence="6" id="KW-0131">Cell cycle</keyword>
<organism evidence="9 10">
    <name type="scientific">Volvox africanus</name>
    <dbReference type="NCBI Taxonomy" id="51714"/>
    <lineage>
        <taxon>Eukaryota</taxon>
        <taxon>Viridiplantae</taxon>
        <taxon>Chlorophyta</taxon>
        <taxon>core chlorophytes</taxon>
        <taxon>Chlorophyceae</taxon>
        <taxon>CS clade</taxon>
        <taxon>Chlamydomonadales</taxon>
        <taxon>Volvocaceae</taxon>
        <taxon>Volvox</taxon>
    </lineage>
</organism>
<feature type="coiled-coil region" evidence="7">
    <location>
        <begin position="540"/>
        <end position="567"/>
    </location>
</feature>
<evidence type="ECO:0000256" key="7">
    <source>
        <dbReference type="SAM" id="Coils"/>
    </source>
</evidence>
<comment type="caution">
    <text evidence="9">The sequence shown here is derived from an EMBL/GenBank/DDBJ whole genome shotgun (WGS) entry which is preliminary data.</text>
</comment>
<gene>
    <name evidence="9" type="ORF">Vafri_21808</name>
</gene>
<evidence type="ECO:0000256" key="8">
    <source>
        <dbReference type="SAM" id="MobiDB-lite"/>
    </source>
</evidence>
<name>A0A8J4BU49_9CHLO</name>
<evidence type="ECO:0000313" key="10">
    <source>
        <dbReference type="Proteomes" id="UP000747399"/>
    </source>
</evidence>
<dbReference type="Gene3D" id="6.10.250.90">
    <property type="match status" value="1"/>
</dbReference>
<dbReference type="GO" id="GO:0005635">
    <property type="term" value="C:nuclear envelope"/>
    <property type="evidence" value="ECO:0007669"/>
    <property type="project" value="TreeGrafter"/>
</dbReference>
<dbReference type="AlphaFoldDB" id="A0A8J4BU49"/>
<keyword evidence="7" id="KW-0175">Coiled coil</keyword>
<dbReference type="Pfam" id="PF05557">
    <property type="entry name" value="MAD"/>
    <property type="match status" value="1"/>
</dbReference>
<comment type="subcellular location">
    <subcellularLocation>
        <location evidence="1">Nucleus</location>
    </subcellularLocation>
</comment>
<evidence type="ECO:0000313" key="9">
    <source>
        <dbReference type="EMBL" id="GIL68541.1"/>
    </source>
</evidence>
<dbReference type="GO" id="GO:0051301">
    <property type="term" value="P:cell division"/>
    <property type="evidence" value="ECO:0007669"/>
    <property type="project" value="UniProtKB-KW"/>
</dbReference>
<comment type="similarity">
    <text evidence="2">Belongs to the MAD1 family.</text>
</comment>
<dbReference type="PANTHER" id="PTHR23168:SF0">
    <property type="entry name" value="MITOTIC SPINDLE ASSEMBLY CHECKPOINT PROTEIN MAD1"/>
    <property type="match status" value="1"/>
</dbReference>
<keyword evidence="10" id="KW-1185">Reference proteome</keyword>
<feature type="region of interest" description="Disordered" evidence="8">
    <location>
        <begin position="396"/>
        <end position="426"/>
    </location>
</feature>
<feature type="coiled-coil region" evidence="7">
    <location>
        <begin position="25"/>
        <end position="92"/>
    </location>
</feature>
<reference evidence="9" key="1">
    <citation type="journal article" date="2021" name="Proc. Natl. Acad. Sci. U.S.A.">
        <title>Three genomes in the algal genus Volvox reveal the fate of a haploid sex-determining region after a transition to homothallism.</title>
        <authorList>
            <person name="Yamamoto K."/>
            <person name="Hamaji T."/>
            <person name="Kawai-Toyooka H."/>
            <person name="Matsuzaki R."/>
            <person name="Takahashi F."/>
            <person name="Nishimura Y."/>
            <person name="Kawachi M."/>
            <person name="Noguchi H."/>
            <person name="Minakuchi Y."/>
            <person name="Umen J.G."/>
            <person name="Toyoda A."/>
            <person name="Nozaki H."/>
        </authorList>
    </citation>
    <scope>NUCLEOTIDE SEQUENCE</scope>
    <source>
        <strain evidence="9">NIES-3780</strain>
    </source>
</reference>
<evidence type="ECO:0000256" key="4">
    <source>
        <dbReference type="ARBA" id="ARBA00022776"/>
    </source>
</evidence>
<dbReference type="EMBL" id="BNCO01000120">
    <property type="protein sequence ID" value="GIL68541.1"/>
    <property type="molecule type" value="Genomic_DNA"/>
</dbReference>
<evidence type="ECO:0000256" key="3">
    <source>
        <dbReference type="ARBA" id="ARBA00022618"/>
    </source>
</evidence>
<dbReference type="GO" id="GO:0051315">
    <property type="term" value="P:attachment of mitotic spindle microtubules to kinetochore"/>
    <property type="evidence" value="ECO:0007669"/>
    <property type="project" value="TreeGrafter"/>
</dbReference>
<feature type="compositionally biased region" description="Low complexity" evidence="8">
    <location>
        <begin position="591"/>
        <end position="611"/>
    </location>
</feature>
<evidence type="ECO:0000256" key="6">
    <source>
        <dbReference type="ARBA" id="ARBA00023306"/>
    </source>
</evidence>
<feature type="region of interest" description="Disordered" evidence="8">
    <location>
        <begin position="591"/>
        <end position="615"/>
    </location>
</feature>
<dbReference type="GO" id="GO:0000776">
    <property type="term" value="C:kinetochore"/>
    <property type="evidence" value="ECO:0007669"/>
    <property type="project" value="TreeGrafter"/>
</dbReference>
<feature type="region of interest" description="Disordered" evidence="8">
    <location>
        <begin position="94"/>
        <end position="118"/>
    </location>
</feature>
<keyword evidence="3" id="KW-0132">Cell division</keyword>
<dbReference type="Proteomes" id="UP000747399">
    <property type="component" value="Unassembled WGS sequence"/>
</dbReference>
<evidence type="ECO:0000256" key="1">
    <source>
        <dbReference type="ARBA" id="ARBA00004123"/>
    </source>
</evidence>
<dbReference type="GO" id="GO:0007094">
    <property type="term" value="P:mitotic spindle assembly checkpoint signaling"/>
    <property type="evidence" value="ECO:0007669"/>
    <property type="project" value="InterPro"/>
</dbReference>
<keyword evidence="5" id="KW-0539">Nucleus</keyword>
<dbReference type="InterPro" id="IPR008672">
    <property type="entry name" value="Mad1"/>
</dbReference>
<sequence>MHTQPWFRRQSDTVQYDAQVAQAQLEEVRSYAGNLKAELEQTRKRASRHEAEAAALRNSAQHVRLQLLEEELRNAREALASAQAAAAAVTATAHQQPSSTFAGATARTQDEQVRVGAGASRRSGTYFGADAAAAAIGSGAATAATAVLGGGGGGTSGIDLEASMTDLPEALRNPWLSLVKVLGLPPGLPLATQAAEAGRTAAALTEEVTDLRAAVKAQDESLMQLRAAVWGGVEWGEVGWGGVQRPHSLPFCPSHFCPSSFPSSFPSFFPSSSIKVAHVLSLCAAYHPLALTERCLHCTTHVGYILISPDTHIISYMYDMYSLSLPLPPSLSLPLLPLPPSPLPPAVKASGSEAYATELQSQLADLRSRLERSLTAERVADRRAAAIEQERDALRAALSSPTTSAAATARSGDPTPHPPHPGSLSGRILASQQAAAVEQLQLLNEGLQKQVSSLQQEVATSASAAEAQALGARAATARAEAAEQRIKQLEREADGLAAEVASLQERLGRGELIRAGGVRVLHLRHNPELEARQAAREATVTRLSAENDALREQVAELEAAMQKMQMTKPETRTQTGNVDLRCATGDEYTAAAAAGPSTGNPAAAPPAAQQSTGVRSDAIPGPALGAGVAIAVKDAEITVLRRKVEECEKAMNRLKAVFKERITVFREACYSLFGYRIDMTAEATVAADAAGAPTTFTLKPQHADDPAALLVFRPVGVDLHIT</sequence>
<evidence type="ECO:0000256" key="2">
    <source>
        <dbReference type="ARBA" id="ARBA00008029"/>
    </source>
</evidence>
<protein>
    <recommendedName>
        <fullName evidence="11">Mitotic spindle assembly checkpoint protein MAD1</fullName>
    </recommendedName>
</protein>
<feature type="coiled-coil region" evidence="7">
    <location>
        <begin position="437"/>
        <end position="506"/>
    </location>
</feature>
<dbReference type="SUPFAM" id="SSF75704">
    <property type="entry name" value="Mitotic arrest deficient-like 1, Mad1"/>
    <property type="match status" value="1"/>
</dbReference>
<proteinExistence type="inferred from homology"/>